<dbReference type="EMBL" id="JAPDFR010000007">
    <property type="protein sequence ID" value="KAK0384948.1"/>
    <property type="molecule type" value="Genomic_DNA"/>
</dbReference>
<dbReference type="GO" id="GO:0005634">
    <property type="term" value="C:nucleus"/>
    <property type="evidence" value="ECO:0007669"/>
    <property type="project" value="TreeGrafter"/>
</dbReference>
<gene>
    <name evidence="2" type="ORF">NLU13_7427</name>
</gene>
<dbReference type="PANTHER" id="PTHR13271">
    <property type="entry name" value="UNCHARACTERIZED PUTATIVE METHYLTRANSFERASE"/>
    <property type="match status" value="1"/>
</dbReference>
<evidence type="ECO:0000259" key="1">
    <source>
        <dbReference type="PROSITE" id="PS50280"/>
    </source>
</evidence>
<dbReference type="GO" id="GO:0016279">
    <property type="term" value="F:protein-lysine N-methyltransferase activity"/>
    <property type="evidence" value="ECO:0007669"/>
    <property type="project" value="TreeGrafter"/>
</dbReference>
<dbReference type="CDD" id="cd10527">
    <property type="entry name" value="SET_LSMT"/>
    <property type="match status" value="1"/>
</dbReference>
<dbReference type="AlphaFoldDB" id="A0AA39L5I7"/>
<keyword evidence="3" id="KW-1185">Reference proteome</keyword>
<accession>A0AA39L5I7</accession>
<protein>
    <recommendedName>
        <fullName evidence="1">SET domain-containing protein</fullName>
    </recommendedName>
</protein>
<proteinExistence type="predicted"/>
<comment type="caution">
    <text evidence="2">The sequence shown here is derived from an EMBL/GenBank/DDBJ whole genome shotgun (WGS) entry which is preliminary data.</text>
</comment>
<sequence>MAGASHSIAAFPAWARLNGIDINDLALEDLPGKGFGFVARKQLYEPEDANSIEGSGKSYVSVPRDLILSAEAVGDYAKVDHNFHQLLQTTTPQSTREKVVLYLFTHLVAKKRDSTAGIASTAWTEYIKLLPTDIPVPTLWPEADRSLLQGTSLEVAVKAKLASLEAEFEKLQKDTASMSFWNERWWENESASLNDWILADAWYRSRCLELPQAGEAMVPGLDMVNHSRIPLALYQELSNGDVALQLRPGCSLGAGEEITISYGQTKSAAEMLFSYGFIDSSSTTRELTLSIDPMSDDPLGQAKIHAYGKPPTVKIALKNGTAVWESAFMHLMCLNEEDGLDFRVLQDQDGDRHLRVFWQDQDVTERADNFSELTQGHPLEHVFRLRIVALLEQLVDSQLERIRLLSPSVDNRTDDPARPGSAHRHFESANILRAIETEVLESAAVALETEKTILLQDDSVLEYLGQMEDYQNEQAASASTNEEPDFS</sequence>
<dbReference type="InterPro" id="IPR046341">
    <property type="entry name" value="SET_dom_sf"/>
</dbReference>
<feature type="domain" description="SET" evidence="1">
    <location>
        <begin position="18"/>
        <end position="263"/>
    </location>
</feature>
<dbReference type="InterPro" id="IPR050600">
    <property type="entry name" value="SETD3_SETD6_MTase"/>
</dbReference>
<dbReference type="InterPro" id="IPR001214">
    <property type="entry name" value="SET_dom"/>
</dbReference>
<dbReference type="PANTHER" id="PTHR13271:SF76">
    <property type="entry name" value="SET DOMAIN-CONTAINING PROTEIN 8"/>
    <property type="match status" value="1"/>
</dbReference>
<evidence type="ECO:0000313" key="2">
    <source>
        <dbReference type="EMBL" id="KAK0384948.1"/>
    </source>
</evidence>
<dbReference type="Proteomes" id="UP001175261">
    <property type="component" value="Unassembled WGS sequence"/>
</dbReference>
<name>A0AA39L5I7_SARSR</name>
<evidence type="ECO:0000313" key="3">
    <source>
        <dbReference type="Proteomes" id="UP001175261"/>
    </source>
</evidence>
<reference evidence="2" key="1">
    <citation type="submission" date="2022-10" db="EMBL/GenBank/DDBJ databases">
        <title>Determination and structural analysis of whole genome sequence of Sarocladium strictum F4-1.</title>
        <authorList>
            <person name="Hu L."/>
            <person name="Jiang Y."/>
        </authorList>
    </citation>
    <scope>NUCLEOTIDE SEQUENCE</scope>
    <source>
        <strain evidence="2">F4-1</strain>
    </source>
</reference>
<dbReference type="Gene3D" id="3.90.1410.10">
    <property type="entry name" value="set domain protein methyltransferase, domain 1"/>
    <property type="match status" value="1"/>
</dbReference>
<dbReference type="SUPFAM" id="SSF82199">
    <property type="entry name" value="SET domain"/>
    <property type="match status" value="1"/>
</dbReference>
<dbReference type="PROSITE" id="PS50280">
    <property type="entry name" value="SET"/>
    <property type="match status" value="1"/>
</dbReference>
<organism evidence="2 3">
    <name type="scientific">Sarocladium strictum</name>
    <name type="common">Black bundle disease fungus</name>
    <name type="synonym">Acremonium strictum</name>
    <dbReference type="NCBI Taxonomy" id="5046"/>
    <lineage>
        <taxon>Eukaryota</taxon>
        <taxon>Fungi</taxon>
        <taxon>Dikarya</taxon>
        <taxon>Ascomycota</taxon>
        <taxon>Pezizomycotina</taxon>
        <taxon>Sordariomycetes</taxon>
        <taxon>Hypocreomycetidae</taxon>
        <taxon>Hypocreales</taxon>
        <taxon>Sarocladiaceae</taxon>
        <taxon>Sarocladium</taxon>
    </lineage>
</organism>